<dbReference type="GO" id="GO:0005789">
    <property type="term" value="C:endoplasmic reticulum membrane"/>
    <property type="evidence" value="ECO:0007669"/>
    <property type="project" value="TreeGrafter"/>
</dbReference>
<proteinExistence type="inferred from homology"/>
<feature type="transmembrane region" description="Helical" evidence="1">
    <location>
        <begin position="40"/>
        <end position="61"/>
    </location>
</feature>
<dbReference type="PANTHER" id="PTHR12300:SF117">
    <property type="entry name" value="LP05237P-RELATED"/>
    <property type="match status" value="1"/>
</dbReference>
<dbReference type="PANTHER" id="PTHR12300">
    <property type="entry name" value="HVA22-LIKE PROTEINS"/>
    <property type="match status" value="1"/>
</dbReference>
<dbReference type="OrthoDB" id="434647at2759"/>
<keyword evidence="1" id="KW-0472">Membrane</keyword>
<dbReference type="HOGENOM" id="CLU_1564532_0_0_1"/>
<dbReference type="Proteomes" id="UP000008792">
    <property type="component" value="Unassembled WGS sequence"/>
</dbReference>
<dbReference type="PhylomeDB" id="B4LM70"/>
<keyword evidence="3" id="KW-1185">Reference proteome</keyword>
<dbReference type="eggNOG" id="KOG1726">
    <property type="taxonomic scope" value="Eukaryota"/>
</dbReference>
<reference evidence="2 3" key="1">
    <citation type="journal article" date="2007" name="Nature">
        <title>Evolution of genes and genomes on the Drosophila phylogeny.</title>
        <authorList>
            <consortium name="Drosophila 12 Genomes Consortium"/>
            <person name="Clark A.G."/>
            <person name="Eisen M.B."/>
            <person name="Smith D.R."/>
            <person name="Bergman C.M."/>
            <person name="Oliver B."/>
            <person name="Markow T.A."/>
            <person name="Kaufman T.C."/>
            <person name="Kellis M."/>
            <person name="Gelbart W."/>
            <person name="Iyer V.N."/>
            <person name="Pollard D.A."/>
            <person name="Sackton T.B."/>
            <person name="Larracuente A.M."/>
            <person name="Singh N.D."/>
            <person name="Abad J.P."/>
            <person name="Abt D.N."/>
            <person name="Adryan B."/>
            <person name="Aguade M."/>
            <person name="Akashi H."/>
            <person name="Anderson W.W."/>
            <person name="Aquadro C.F."/>
            <person name="Ardell D.H."/>
            <person name="Arguello R."/>
            <person name="Artieri C.G."/>
            <person name="Barbash D.A."/>
            <person name="Barker D."/>
            <person name="Barsanti P."/>
            <person name="Batterham P."/>
            <person name="Batzoglou S."/>
            <person name="Begun D."/>
            <person name="Bhutkar A."/>
            <person name="Blanco E."/>
            <person name="Bosak S.A."/>
            <person name="Bradley R.K."/>
            <person name="Brand A.D."/>
            <person name="Brent M.R."/>
            <person name="Brooks A.N."/>
            <person name="Brown R.H."/>
            <person name="Butlin R.K."/>
            <person name="Caggese C."/>
            <person name="Calvi B.R."/>
            <person name="Bernardo de Carvalho A."/>
            <person name="Caspi A."/>
            <person name="Castrezana S."/>
            <person name="Celniker S.E."/>
            <person name="Chang J.L."/>
            <person name="Chapple C."/>
            <person name="Chatterji S."/>
            <person name="Chinwalla A."/>
            <person name="Civetta A."/>
            <person name="Clifton S.W."/>
            <person name="Comeron J.M."/>
            <person name="Costello J.C."/>
            <person name="Coyne J.A."/>
            <person name="Daub J."/>
            <person name="David R.G."/>
            <person name="Delcher A.L."/>
            <person name="Delehaunty K."/>
            <person name="Do C.B."/>
            <person name="Ebling H."/>
            <person name="Edwards K."/>
            <person name="Eickbush T."/>
            <person name="Evans J.D."/>
            <person name="Filipski A."/>
            <person name="Findeiss S."/>
            <person name="Freyhult E."/>
            <person name="Fulton L."/>
            <person name="Fulton R."/>
            <person name="Garcia A.C."/>
            <person name="Gardiner A."/>
            <person name="Garfield D.A."/>
            <person name="Garvin B.E."/>
            <person name="Gibson G."/>
            <person name="Gilbert D."/>
            <person name="Gnerre S."/>
            <person name="Godfrey J."/>
            <person name="Good R."/>
            <person name="Gotea V."/>
            <person name="Gravely B."/>
            <person name="Greenberg A.J."/>
            <person name="Griffiths-Jones S."/>
            <person name="Gross S."/>
            <person name="Guigo R."/>
            <person name="Gustafson E.A."/>
            <person name="Haerty W."/>
            <person name="Hahn M.W."/>
            <person name="Halligan D.L."/>
            <person name="Halpern A.L."/>
            <person name="Halter G.M."/>
            <person name="Han M.V."/>
            <person name="Heger A."/>
            <person name="Hillier L."/>
            <person name="Hinrichs A.S."/>
            <person name="Holmes I."/>
            <person name="Hoskins R.A."/>
            <person name="Hubisz M.J."/>
            <person name="Hultmark D."/>
            <person name="Huntley M.A."/>
            <person name="Jaffe D.B."/>
            <person name="Jagadeeshan S."/>
            <person name="Jeck W.R."/>
            <person name="Johnson J."/>
            <person name="Jones C.D."/>
            <person name="Jordan W.C."/>
            <person name="Karpen G.H."/>
            <person name="Kataoka E."/>
            <person name="Keightley P.D."/>
            <person name="Kheradpour P."/>
            <person name="Kirkness E.F."/>
            <person name="Koerich L.B."/>
            <person name="Kristiansen K."/>
            <person name="Kudrna D."/>
            <person name="Kulathinal R.J."/>
            <person name="Kumar S."/>
            <person name="Kwok R."/>
            <person name="Lander E."/>
            <person name="Langley C.H."/>
            <person name="Lapoint R."/>
            <person name="Lazzaro B.P."/>
            <person name="Lee S.J."/>
            <person name="Levesque L."/>
            <person name="Li R."/>
            <person name="Lin C.F."/>
            <person name="Lin M.F."/>
            <person name="Lindblad-Toh K."/>
            <person name="Llopart A."/>
            <person name="Long M."/>
            <person name="Low L."/>
            <person name="Lozovsky E."/>
            <person name="Lu J."/>
            <person name="Luo M."/>
            <person name="Machado C.A."/>
            <person name="Makalowski W."/>
            <person name="Marzo M."/>
            <person name="Matsuda M."/>
            <person name="Matzkin L."/>
            <person name="McAllister B."/>
            <person name="McBride C.S."/>
            <person name="McKernan B."/>
            <person name="McKernan K."/>
            <person name="Mendez-Lago M."/>
            <person name="Minx P."/>
            <person name="Mollenhauer M.U."/>
            <person name="Montooth K."/>
            <person name="Mount S.M."/>
            <person name="Mu X."/>
            <person name="Myers E."/>
            <person name="Negre B."/>
            <person name="Newfeld S."/>
            <person name="Nielsen R."/>
            <person name="Noor M.A."/>
            <person name="O'Grady P."/>
            <person name="Pachter L."/>
            <person name="Papaceit M."/>
            <person name="Parisi M.J."/>
            <person name="Parisi M."/>
            <person name="Parts L."/>
            <person name="Pedersen J.S."/>
            <person name="Pesole G."/>
            <person name="Phillippy A.M."/>
            <person name="Ponting C.P."/>
            <person name="Pop M."/>
            <person name="Porcelli D."/>
            <person name="Powell J.R."/>
            <person name="Prohaska S."/>
            <person name="Pruitt K."/>
            <person name="Puig M."/>
            <person name="Quesneville H."/>
            <person name="Ram K.R."/>
            <person name="Rand D."/>
            <person name="Rasmussen M.D."/>
            <person name="Reed L.K."/>
            <person name="Reenan R."/>
            <person name="Reily A."/>
            <person name="Remington K.A."/>
            <person name="Rieger T.T."/>
            <person name="Ritchie M.G."/>
            <person name="Robin C."/>
            <person name="Rogers Y.H."/>
            <person name="Rohde C."/>
            <person name="Rozas J."/>
            <person name="Rubenfield M.J."/>
            <person name="Ruiz A."/>
            <person name="Russo S."/>
            <person name="Salzberg S.L."/>
            <person name="Sanchez-Gracia A."/>
            <person name="Saranga D.J."/>
            <person name="Sato H."/>
            <person name="Schaeffer S.W."/>
            <person name="Schatz M.C."/>
            <person name="Schlenke T."/>
            <person name="Schwartz R."/>
            <person name="Segarra C."/>
            <person name="Singh R.S."/>
            <person name="Sirot L."/>
            <person name="Sirota M."/>
            <person name="Sisneros N.B."/>
            <person name="Smith C.D."/>
            <person name="Smith T.F."/>
            <person name="Spieth J."/>
            <person name="Stage D.E."/>
            <person name="Stark A."/>
            <person name="Stephan W."/>
            <person name="Strausberg R.L."/>
            <person name="Strempel S."/>
            <person name="Sturgill D."/>
            <person name="Sutton G."/>
            <person name="Sutton G.G."/>
            <person name="Tao W."/>
            <person name="Teichmann S."/>
            <person name="Tobari Y.N."/>
            <person name="Tomimura Y."/>
            <person name="Tsolas J.M."/>
            <person name="Valente V.L."/>
            <person name="Venter E."/>
            <person name="Venter J.C."/>
            <person name="Vicario S."/>
            <person name="Vieira F.G."/>
            <person name="Vilella A.J."/>
            <person name="Villasante A."/>
            <person name="Walenz B."/>
            <person name="Wang J."/>
            <person name="Wasserman M."/>
            <person name="Watts T."/>
            <person name="Wilson D."/>
            <person name="Wilson R.K."/>
            <person name="Wing R.A."/>
            <person name="Wolfner M.F."/>
            <person name="Wong A."/>
            <person name="Wong G.K."/>
            <person name="Wu C.I."/>
            <person name="Wu G."/>
            <person name="Yamamoto D."/>
            <person name="Yang H.P."/>
            <person name="Yang S.P."/>
            <person name="Yorke J.A."/>
            <person name="Yoshida K."/>
            <person name="Zdobnov E."/>
            <person name="Zhang P."/>
            <person name="Zhang Y."/>
            <person name="Zimin A.V."/>
            <person name="Baldwin J."/>
            <person name="Abdouelleil A."/>
            <person name="Abdulkadir J."/>
            <person name="Abebe A."/>
            <person name="Abera B."/>
            <person name="Abreu J."/>
            <person name="Acer S.C."/>
            <person name="Aftuck L."/>
            <person name="Alexander A."/>
            <person name="An P."/>
            <person name="Anderson E."/>
            <person name="Anderson S."/>
            <person name="Arachi H."/>
            <person name="Azer M."/>
            <person name="Bachantsang P."/>
            <person name="Barry A."/>
            <person name="Bayul T."/>
            <person name="Berlin A."/>
            <person name="Bessette D."/>
            <person name="Bloom T."/>
            <person name="Blye J."/>
            <person name="Boguslavskiy L."/>
            <person name="Bonnet C."/>
            <person name="Boukhgalter B."/>
            <person name="Bourzgui I."/>
            <person name="Brown A."/>
            <person name="Cahill P."/>
            <person name="Channer S."/>
            <person name="Cheshatsang Y."/>
            <person name="Chuda L."/>
            <person name="Citroen M."/>
            <person name="Collymore A."/>
            <person name="Cooke P."/>
            <person name="Costello M."/>
            <person name="D'Aco K."/>
            <person name="Daza R."/>
            <person name="De Haan G."/>
            <person name="DeGray S."/>
            <person name="DeMaso C."/>
            <person name="Dhargay N."/>
            <person name="Dooley K."/>
            <person name="Dooley E."/>
            <person name="Doricent M."/>
            <person name="Dorje P."/>
            <person name="Dorjee K."/>
            <person name="Dupes A."/>
            <person name="Elong R."/>
            <person name="Falk J."/>
            <person name="Farina A."/>
            <person name="Faro S."/>
            <person name="Ferguson D."/>
            <person name="Fisher S."/>
            <person name="Foley C.D."/>
            <person name="Franke A."/>
            <person name="Friedrich D."/>
            <person name="Gadbois L."/>
            <person name="Gearin G."/>
            <person name="Gearin C.R."/>
            <person name="Giannoukos G."/>
            <person name="Goode T."/>
            <person name="Graham J."/>
            <person name="Grandbois E."/>
            <person name="Grewal S."/>
            <person name="Gyaltsen K."/>
            <person name="Hafez N."/>
            <person name="Hagos B."/>
            <person name="Hall J."/>
            <person name="Henson C."/>
            <person name="Hollinger A."/>
            <person name="Honan T."/>
            <person name="Huard M.D."/>
            <person name="Hughes L."/>
            <person name="Hurhula B."/>
            <person name="Husby M.E."/>
            <person name="Kamat A."/>
            <person name="Kanga B."/>
            <person name="Kashin S."/>
            <person name="Khazanovich D."/>
            <person name="Kisner P."/>
            <person name="Lance K."/>
            <person name="Lara M."/>
            <person name="Lee W."/>
            <person name="Lennon N."/>
            <person name="Letendre F."/>
            <person name="LeVine R."/>
            <person name="Lipovsky A."/>
            <person name="Liu X."/>
            <person name="Liu J."/>
            <person name="Liu S."/>
            <person name="Lokyitsang T."/>
            <person name="Lokyitsang Y."/>
            <person name="Lubonja R."/>
            <person name="Lui A."/>
            <person name="MacDonald P."/>
            <person name="Magnisalis V."/>
            <person name="Maru K."/>
            <person name="Matthews C."/>
            <person name="McCusker W."/>
            <person name="McDonough S."/>
            <person name="Mehta T."/>
            <person name="Meldrim J."/>
            <person name="Meneus L."/>
            <person name="Mihai O."/>
            <person name="Mihalev A."/>
            <person name="Mihova T."/>
            <person name="Mittelman R."/>
            <person name="Mlenga V."/>
            <person name="Montmayeur A."/>
            <person name="Mulrain L."/>
            <person name="Navidi A."/>
            <person name="Naylor J."/>
            <person name="Negash T."/>
            <person name="Nguyen T."/>
            <person name="Nguyen N."/>
            <person name="Nicol R."/>
            <person name="Norbu C."/>
            <person name="Norbu N."/>
            <person name="Novod N."/>
            <person name="O'Neill B."/>
            <person name="Osman S."/>
            <person name="Markiewicz E."/>
            <person name="Oyono O.L."/>
            <person name="Patti C."/>
            <person name="Phunkhang P."/>
            <person name="Pierre F."/>
            <person name="Priest M."/>
            <person name="Raghuraman S."/>
            <person name="Rege F."/>
            <person name="Reyes R."/>
            <person name="Rise C."/>
            <person name="Rogov P."/>
            <person name="Ross K."/>
            <person name="Ryan E."/>
            <person name="Settipalli S."/>
            <person name="Shea T."/>
            <person name="Sherpa N."/>
            <person name="Shi L."/>
            <person name="Shih D."/>
            <person name="Sparrow T."/>
            <person name="Spaulding J."/>
            <person name="Stalker J."/>
            <person name="Stange-Thomann N."/>
            <person name="Stavropoulos S."/>
            <person name="Stone C."/>
            <person name="Strader C."/>
            <person name="Tesfaye S."/>
            <person name="Thomson T."/>
            <person name="Thoulutsang Y."/>
            <person name="Thoulutsang D."/>
            <person name="Topham K."/>
            <person name="Topping I."/>
            <person name="Tsamla T."/>
            <person name="Vassiliev H."/>
            <person name="Vo A."/>
            <person name="Wangchuk T."/>
            <person name="Wangdi T."/>
            <person name="Weiand M."/>
            <person name="Wilkinson J."/>
            <person name="Wilson A."/>
            <person name="Yadav S."/>
            <person name="Young G."/>
            <person name="Yu Q."/>
            <person name="Zembek L."/>
            <person name="Zhong D."/>
            <person name="Zimmer A."/>
            <person name="Zwirko Z."/>
            <person name="Jaffe D.B."/>
            <person name="Alvarez P."/>
            <person name="Brockman W."/>
            <person name="Butler J."/>
            <person name="Chin C."/>
            <person name="Gnerre S."/>
            <person name="Grabherr M."/>
            <person name="Kleber M."/>
            <person name="Mauceli E."/>
            <person name="MacCallum I."/>
        </authorList>
    </citation>
    <scope>NUCLEOTIDE SEQUENCE [LARGE SCALE GENOMIC DNA]</scope>
    <source>
        <strain evidence="3">Tucson 15010-1051.87</strain>
    </source>
</reference>
<protein>
    <recommendedName>
        <fullName evidence="1">Receptor expression-enhancing protein</fullName>
    </recommendedName>
</protein>
<dbReference type="Pfam" id="PF03134">
    <property type="entry name" value="TB2_DP1_HVA22"/>
    <property type="match status" value="1"/>
</dbReference>
<organism evidence="2 3">
    <name type="scientific">Drosophila virilis</name>
    <name type="common">Fruit fly</name>
    <dbReference type="NCBI Taxonomy" id="7244"/>
    <lineage>
        <taxon>Eukaryota</taxon>
        <taxon>Metazoa</taxon>
        <taxon>Ecdysozoa</taxon>
        <taxon>Arthropoda</taxon>
        <taxon>Hexapoda</taxon>
        <taxon>Insecta</taxon>
        <taxon>Pterygota</taxon>
        <taxon>Neoptera</taxon>
        <taxon>Endopterygota</taxon>
        <taxon>Diptera</taxon>
        <taxon>Brachycera</taxon>
        <taxon>Muscomorpha</taxon>
        <taxon>Ephydroidea</taxon>
        <taxon>Drosophilidae</taxon>
        <taxon>Drosophila</taxon>
    </lineage>
</organism>
<keyword evidence="1" id="KW-1133">Transmembrane helix</keyword>
<gene>
    <name evidence="2" type="primary">Dvir\GJ21765</name>
    <name evidence="2" type="ORF">Dvir_GJ21765</name>
</gene>
<sequence length="171" mass="19370">MCFFGFVTRILVIVFGVIVPARHTQNALGEEELNAWAKYWVVYAWLICIELFGDALFSWLPLYVEAKLLVVLWVVIAAPQSSVWIFDEILDPLLIRHMAQIDELLQHSKRYLLGDAISHSSELCFRSLDTISSIVSQIWHTPGTTPDNDAHSVLSTATEANNPPFPVKNFE</sequence>
<comment type="subcellular location">
    <subcellularLocation>
        <location evidence="1">Membrane</location>
        <topology evidence="1">Multi-pass membrane protein</topology>
    </subcellularLocation>
</comment>
<dbReference type="GO" id="GO:0071786">
    <property type="term" value="P:endoplasmic reticulum tubular network organization"/>
    <property type="evidence" value="ECO:0007669"/>
    <property type="project" value="TreeGrafter"/>
</dbReference>
<evidence type="ECO:0000256" key="1">
    <source>
        <dbReference type="RuleBase" id="RU362006"/>
    </source>
</evidence>
<dbReference type="GO" id="GO:0071782">
    <property type="term" value="C:endoplasmic reticulum tubular network"/>
    <property type="evidence" value="ECO:0007669"/>
    <property type="project" value="TreeGrafter"/>
</dbReference>
<dbReference type="OMA" id="PYMSRHE"/>
<dbReference type="GO" id="GO:0008017">
    <property type="term" value="F:microtubule binding"/>
    <property type="evidence" value="ECO:0007669"/>
    <property type="project" value="TreeGrafter"/>
</dbReference>
<dbReference type="STRING" id="7244.B4LM70"/>
<name>B4LM70_DROVI</name>
<dbReference type="AlphaFoldDB" id="B4LM70"/>
<evidence type="ECO:0000313" key="3">
    <source>
        <dbReference type="Proteomes" id="UP000008792"/>
    </source>
</evidence>
<dbReference type="InParanoid" id="B4LM70"/>
<accession>B4LM70</accession>
<dbReference type="GO" id="GO:0005881">
    <property type="term" value="C:cytoplasmic microtubule"/>
    <property type="evidence" value="ECO:0007669"/>
    <property type="project" value="TreeGrafter"/>
</dbReference>
<keyword evidence="1" id="KW-0812">Transmembrane</keyword>
<dbReference type="EMBL" id="CH940648">
    <property type="protein sequence ID" value="EDW60948.1"/>
    <property type="molecule type" value="Genomic_DNA"/>
</dbReference>
<dbReference type="FunCoup" id="B4LM70">
    <property type="interactions" value="5"/>
</dbReference>
<comment type="similarity">
    <text evidence="1">Belongs to the DP1 family.</text>
</comment>
<evidence type="ECO:0000313" key="2">
    <source>
        <dbReference type="EMBL" id="EDW60948.1"/>
    </source>
</evidence>
<feature type="transmembrane region" description="Helical" evidence="1">
    <location>
        <begin position="68"/>
        <end position="86"/>
    </location>
</feature>
<dbReference type="InterPro" id="IPR004345">
    <property type="entry name" value="TB2_DP1_HVA22"/>
</dbReference>
<dbReference type="KEGG" id="dvi:6624761"/>